<keyword evidence="3" id="KW-1185">Reference proteome</keyword>
<dbReference type="Pfam" id="PF10791">
    <property type="entry name" value="F1F0-ATPsyn_F"/>
    <property type="match status" value="1"/>
</dbReference>
<dbReference type="Proteomes" id="UP000305067">
    <property type="component" value="Unassembled WGS sequence"/>
</dbReference>
<proteinExistence type="predicted"/>
<protein>
    <submittedName>
        <fullName evidence="2">Mitochondrial F1-F0 ATP synthase subunit F of fungi-domain-containing protein</fullName>
    </submittedName>
</protein>
<keyword evidence="1" id="KW-1133">Transmembrane helix</keyword>
<dbReference type="GO" id="GO:0046933">
    <property type="term" value="F:proton-transporting ATP synthase activity, rotational mechanism"/>
    <property type="evidence" value="ECO:0007669"/>
    <property type="project" value="TreeGrafter"/>
</dbReference>
<evidence type="ECO:0000256" key="1">
    <source>
        <dbReference type="SAM" id="Phobius"/>
    </source>
</evidence>
<reference evidence="2 3" key="1">
    <citation type="journal article" date="2019" name="Nat. Ecol. Evol.">
        <title>Megaphylogeny resolves global patterns of mushroom evolution.</title>
        <authorList>
            <person name="Varga T."/>
            <person name="Krizsan K."/>
            <person name="Foldi C."/>
            <person name="Dima B."/>
            <person name="Sanchez-Garcia M."/>
            <person name="Sanchez-Ramirez S."/>
            <person name="Szollosi G.J."/>
            <person name="Szarkandi J.G."/>
            <person name="Papp V."/>
            <person name="Albert L."/>
            <person name="Andreopoulos W."/>
            <person name="Angelini C."/>
            <person name="Antonin V."/>
            <person name="Barry K.W."/>
            <person name="Bougher N.L."/>
            <person name="Buchanan P."/>
            <person name="Buyck B."/>
            <person name="Bense V."/>
            <person name="Catcheside P."/>
            <person name="Chovatia M."/>
            <person name="Cooper J."/>
            <person name="Damon W."/>
            <person name="Desjardin D."/>
            <person name="Finy P."/>
            <person name="Geml J."/>
            <person name="Haridas S."/>
            <person name="Hughes K."/>
            <person name="Justo A."/>
            <person name="Karasinski D."/>
            <person name="Kautmanova I."/>
            <person name="Kiss B."/>
            <person name="Kocsube S."/>
            <person name="Kotiranta H."/>
            <person name="LaButti K.M."/>
            <person name="Lechner B.E."/>
            <person name="Liimatainen K."/>
            <person name="Lipzen A."/>
            <person name="Lukacs Z."/>
            <person name="Mihaltcheva S."/>
            <person name="Morgado L.N."/>
            <person name="Niskanen T."/>
            <person name="Noordeloos M.E."/>
            <person name="Ohm R.A."/>
            <person name="Ortiz-Santana B."/>
            <person name="Ovrebo C."/>
            <person name="Racz N."/>
            <person name="Riley R."/>
            <person name="Savchenko A."/>
            <person name="Shiryaev A."/>
            <person name="Soop K."/>
            <person name="Spirin V."/>
            <person name="Szebenyi C."/>
            <person name="Tomsovsky M."/>
            <person name="Tulloss R.E."/>
            <person name="Uehling J."/>
            <person name="Grigoriev I.V."/>
            <person name="Vagvolgyi C."/>
            <person name="Papp T."/>
            <person name="Martin F.M."/>
            <person name="Miettinen O."/>
            <person name="Hibbett D.S."/>
            <person name="Nagy L.G."/>
        </authorList>
    </citation>
    <scope>NUCLEOTIDE SEQUENCE [LARGE SCALE GENOMIC DNA]</scope>
    <source>
        <strain evidence="2 3">CBS 309.79</strain>
    </source>
</reference>
<gene>
    <name evidence="2" type="ORF">BDV98DRAFT_567698</name>
</gene>
<dbReference type="EMBL" id="ML178825">
    <property type="protein sequence ID" value="TFL01200.1"/>
    <property type="molecule type" value="Genomic_DNA"/>
</dbReference>
<feature type="transmembrane region" description="Helical" evidence="1">
    <location>
        <begin position="66"/>
        <end position="84"/>
    </location>
</feature>
<dbReference type="OrthoDB" id="5561579at2759"/>
<dbReference type="STRING" id="1884261.A0A5C3QJ80"/>
<evidence type="ECO:0000313" key="2">
    <source>
        <dbReference type="EMBL" id="TFL01200.1"/>
    </source>
</evidence>
<dbReference type="AlphaFoldDB" id="A0A5C3QJ80"/>
<name>A0A5C3QJ80_9AGAR</name>
<dbReference type="InterPro" id="IPR019727">
    <property type="entry name" value="ATP_synth_F0_fsu_mt_fun"/>
</dbReference>
<dbReference type="PANTHER" id="PTHR28161">
    <property type="entry name" value="ATP SYNTHASE SUBUNIT F, MITOCHONDRIAL"/>
    <property type="match status" value="1"/>
</dbReference>
<evidence type="ECO:0000313" key="3">
    <source>
        <dbReference type="Proteomes" id="UP000305067"/>
    </source>
</evidence>
<sequence>MHASVARRQLGNIVPPKIASPSILGGGSSGGALTPLVQFYSKLPKGKPTARAGGLKGKFFNRGNESGLPLVATIFGIFAMGYTIDYHMHLKHHKNHAH</sequence>
<keyword evidence="1" id="KW-0812">Transmembrane</keyword>
<keyword evidence="1" id="KW-0472">Membrane</keyword>
<organism evidence="2 3">
    <name type="scientific">Pterulicium gracile</name>
    <dbReference type="NCBI Taxonomy" id="1884261"/>
    <lineage>
        <taxon>Eukaryota</taxon>
        <taxon>Fungi</taxon>
        <taxon>Dikarya</taxon>
        <taxon>Basidiomycota</taxon>
        <taxon>Agaricomycotina</taxon>
        <taxon>Agaricomycetes</taxon>
        <taxon>Agaricomycetidae</taxon>
        <taxon>Agaricales</taxon>
        <taxon>Pleurotineae</taxon>
        <taxon>Pterulaceae</taxon>
        <taxon>Pterulicium</taxon>
    </lineage>
</organism>
<dbReference type="PANTHER" id="PTHR28161:SF1">
    <property type="entry name" value="ATP SYNTHASE SUBUNIT F, MITOCHONDRIAL"/>
    <property type="match status" value="1"/>
</dbReference>
<accession>A0A5C3QJ80</accession>